<dbReference type="CDD" id="cd04280">
    <property type="entry name" value="ZnMc_astacin_like"/>
    <property type="match status" value="1"/>
</dbReference>
<dbReference type="InterPro" id="IPR034035">
    <property type="entry name" value="Astacin-like_dom"/>
</dbReference>
<dbReference type="PROSITE" id="PS51864">
    <property type="entry name" value="ASTACIN"/>
    <property type="match status" value="1"/>
</dbReference>
<keyword evidence="4 11" id="KW-0479">Metal-binding</keyword>
<organism evidence="14">
    <name type="scientific">Haemonchus contortus</name>
    <name type="common">Barber pole worm</name>
    <dbReference type="NCBI Taxonomy" id="6289"/>
    <lineage>
        <taxon>Eukaryota</taxon>
        <taxon>Metazoa</taxon>
        <taxon>Ecdysozoa</taxon>
        <taxon>Nematoda</taxon>
        <taxon>Chromadorea</taxon>
        <taxon>Rhabditida</taxon>
        <taxon>Rhabditina</taxon>
        <taxon>Rhabditomorpha</taxon>
        <taxon>Strongyloidea</taxon>
        <taxon>Trichostrongylidae</taxon>
        <taxon>Haemonchus</taxon>
    </lineage>
</organism>
<dbReference type="PANTHER" id="PTHR10127:SF793">
    <property type="entry name" value="ZINC METALLOPROTEINASE NAS-31"/>
    <property type="match status" value="1"/>
</dbReference>
<evidence type="ECO:0000256" key="4">
    <source>
        <dbReference type="ARBA" id="ARBA00022723"/>
    </source>
</evidence>
<evidence type="ECO:0000259" key="13">
    <source>
        <dbReference type="PROSITE" id="PS51864"/>
    </source>
</evidence>
<evidence type="ECO:0000256" key="8">
    <source>
        <dbReference type="ARBA" id="ARBA00023157"/>
    </source>
</evidence>
<dbReference type="InterPro" id="IPR000742">
    <property type="entry name" value="EGF"/>
</dbReference>
<dbReference type="PROSITE" id="PS01186">
    <property type="entry name" value="EGF_2"/>
    <property type="match status" value="1"/>
</dbReference>
<keyword evidence="9" id="KW-0325">Glycoprotein</keyword>
<evidence type="ECO:0000256" key="11">
    <source>
        <dbReference type="PROSITE-ProRule" id="PRU01211"/>
    </source>
</evidence>
<keyword evidence="6 11" id="KW-0862">Zinc</keyword>
<dbReference type="GO" id="GO:0018996">
    <property type="term" value="P:molting cycle, collagen and cuticulin-based cuticle"/>
    <property type="evidence" value="ECO:0007669"/>
    <property type="project" value="InterPro"/>
</dbReference>
<keyword evidence="5 10" id="KW-0732">Signal</keyword>
<evidence type="ECO:0000256" key="2">
    <source>
        <dbReference type="ARBA" id="ARBA00022525"/>
    </source>
</evidence>
<comment type="cofactor">
    <cofactor evidence="11 12">
        <name>Zn(2+)</name>
        <dbReference type="ChEBI" id="CHEBI:29105"/>
    </cofactor>
    <text evidence="11 12">Binds 1 zinc ion per subunit.</text>
</comment>
<feature type="domain" description="Peptidase M12A" evidence="13">
    <location>
        <begin position="145"/>
        <end position="343"/>
    </location>
</feature>
<dbReference type="EMBL" id="AM159505">
    <property type="protein sequence ID" value="CAJ43810.1"/>
    <property type="molecule type" value="mRNA"/>
</dbReference>
<evidence type="ECO:0000256" key="7">
    <source>
        <dbReference type="ARBA" id="ARBA00023049"/>
    </source>
</evidence>
<gene>
    <name evidence="14" type="primary">mtp</name>
</gene>
<dbReference type="MEROPS" id="M12.310"/>
<dbReference type="GO" id="GO:0004222">
    <property type="term" value="F:metalloendopeptidase activity"/>
    <property type="evidence" value="ECO:0007669"/>
    <property type="project" value="UniProtKB-UniRule"/>
</dbReference>
<comment type="subcellular location">
    <subcellularLocation>
        <location evidence="1 10">Secreted</location>
    </subcellularLocation>
</comment>
<comment type="caution">
    <text evidence="11">Lacks conserved residue(s) required for the propagation of feature annotation.</text>
</comment>
<keyword evidence="2 10" id="KW-0964">Secreted</keyword>
<dbReference type="GO" id="GO:0008270">
    <property type="term" value="F:zinc ion binding"/>
    <property type="evidence" value="ECO:0007669"/>
    <property type="project" value="UniProtKB-UniRule"/>
</dbReference>
<keyword evidence="8" id="KW-1015">Disulfide bond</keyword>
<dbReference type="GO" id="GO:0005576">
    <property type="term" value="C:extracellular region"/>
    <property type="evidence" value="ECO:0007669"/>
    <property type="project" value="UniProtKB-SubCell"/>
</dbReference>
<dbReference type="PANTHER" id="PTHR10127">
    <property type="entry name" value="DISCOIDIN, CUB, EGF, LAMININ , AND ZINC METALLOPROTEASE DOMAIN CONTAINING"/>
    <property type="match status" value="1"/>
</dbReference>
<accession>Q2YHL3</accession>
<keyword evidence="3" id="KW-0245">EGF-like domain</keyword>
<evidence type="ECO:0000256" key="10">
    <source>
        <dbReference type="PIRNR" id="PIRNR036365"/>
    </source>
</evidence>
<protein>
    <recommendedName>
        <fullName evidence="10">Zinc metalloproteinase</fullName>
    </recommendedName>
</protein>
<feature type="binding site" evidence="11">
    <location>
        <position position="250"/>
    </location>
    <ligand>
        <name>Zn(2+)</name>
        <dbReference type="ChEBI" id="CHEBI:29105"/>
        <note>catalytic</note>
    </ligand>
</feature>
<sequence length="502" mass="56595">MRLTILLLILAVSAQAGLFEKAKGFFKGGNLIDRIKNATLTRFGKIFVKTGLFSFGSKLNQIRKKTMNKLKLTWQKKKVELESKMKEILARRDNTIEDLKDTIVEINAASNIGKHLFQSDILLTKKQADEVLEAVDGTSGRKKRQAFKDKNYPNTTWLGAQVFYKFDDSADHFTREMFKKGAKQWEDVSCIKFHHDKENKSEHSIVLIKEEGCWSYVGRLGGEQPLSLGVGCEEVGTAAHELGHALGLFHTMSRYDRDDFITIALENVREDFVDQYIKETTETTTNYDLTYDYASIMHYGATGASHNKKPTMIANDVNFQESMGSHILTFIDKSMINDHYNCKAKCLNAKSHQCKNGGFPHPEKCSECICPSGYGGAFCNERPSGCGRKLVAKQSKQFLIDKLGFGGPVRDEFTFCNYWIEAPEGKTIEVKINSISHGYAYDGCILGGVEIKSNQDQTRTGYRLCSPNDRNVKLVSASNRLPVITFNRLGQQQVILEYKIAE</sequence>
<dbReference type="AlphaFoldDB" id="Q2YHL3"/>
<feature type="chain" id="PRO_5005143058" description="Zinc metalloproteinase" evidence="10 12">
    <location>
        <begin position="17"/>
        <end position="502"/>
    </location>
</feature>
<name>Q2YHL3_HAECO</name>
<dbReference type="InterPro" id="IPR006026">
    <property type="entry name" value="Peptidase_Metallo"/>
</dbReference>
<feature type="signal peptide" evidence="10 12">
    <location>
        <begin position="1"/>
        <end position="16"/>
    </location>
</feature>
<dbReference type="InterPro" id="IPR024079">
    <property type="entry name" value="MetalloPept_cat_dom_sf"/>
</dbReference>
<keyword evidence="11 12" id="KW-0645">Protease</keyword>
<dbReference type="GO" id="GO:0006508">
    <property type="term" value="P:proteolysis"/>
    <property type="evidence" value="ECO:0007669"/>
    <property type="project" value="UniProtKB-KW"/>
</dbReference>
<dbReference type="PROSITE" id="PS00022">
    <property type="entry name" value="EGF_1"/>
    <property type="match status" value="1"/>
</dbReference>
<feature type="binding site" evidence="11">
    <location>
        <position position="240"/>
    </location>
    <ligand>
        <name>Zn(2+)</name>
        <dbReference type="ChEBI" id="CHEBI:29105"/>
        <note>catalytic</note>
    </ligand>
</feature>
<evidence type="ECO:0000256" key="1">
    <source>
        <dbReference type="ARBA" id="ARBA00004613"/>
    </source>
</evidence>
<evidence type="ECO:0000256" key="5">
    <source>
        <dbReference type="ARBA" id="ARBA00022729"/>
    </source>
</evidence>
<evidence type="ECO:0000256" key="6">
    <source>
        <dbReference type="ARBA" id="ARBA00022833"/>
    </source>
</evidence>
<keyword evidence="7 11" id="KW-0482">Metalloprotease</keyword>
<keyword evidence="11 12" id="KW-0378">Hydrolase</keyword>
<evidence type="ECO:0000256" key="9">
    <source>
        <dbReference type="ARBA" id="ARBA00023180"/>
    </source>
</evidence>
<evidence type="ECO:0000256" key="12">
    <source>
        <dbReference type="RuleBase" id="RU361183"/>
    </source>
</evidence>
<dbReference type="SUPFAM" id="SSF49854">
    <property type="entry name" value="Spermadhesin, CUB domain"/>
    <property type="match status" value="1"/>
</dbReference>
<dbReference type="Gene3D" id="3.40.390.10">
    <property type="entry name" value="Collagenase (Catalytic Domain)"/>
    <property type="match status" value="1"/>
</dbReference>
<dbReference type="InterPro" id="IPR017050">
    <property type="entry name" value="Metallopeptidase_nem"/>
</dbReference>
<feature type="active site" evidence="11">
    <location>
        <position position="241"/>
    </location>
</feature>
<evidence type="ECO:0000313" key="14">
    <source>
        <dbReference type="EMBL" id="CAJ43810.1"/>
    </source>
</evidence>
<dbReference type="InterPro" id="IPR001506">
    <property type="entry name" value="Peptidase_M12A"/>
</dbReference>
<proteinExistence type="evidence at transcript level"/>
<evidence type="ECO:0000256" key="3">
    <source>
        <dbReference type="ARBA" id="ARBA00022536"/>
    </source>
</evidence>
<dbReference type="InterPro" id="IPR035914">
    <property type="entry name" value="Sperma_CUB_dom_sf"/>
</dbReference>
<dbReference type="PIRSF" id="PIRSF036365">
    <property type="entry name" value="Astacin_nematoda"/>
    <property type="match status" value="1"/>
</dbReference>
<reference evidence="14" key="1">
    <citation type="submission" date="2005-11" db="EMBL/GenBank/DDBJ databases">
        <title>Characterisation of an astacin-like metalloprotease from Haemonchus contortus.</title>
        <authorList>
            <person name="Clark D.A.S."/>
            <person name="Knox D.P."/>
        </authorList>
    </citation>
    <scope>NUCLEOTIDE SEQUENCE</scope>
</reference>
<dbReference type="PRINTS" id="PR00480">
    <property type="entry name" value="ASTACIN"/>
</dbReference>
<dbReference type="SUPFAM" id="SSF55486">
    <property type="entry name" value="Metalloproteases ('zincins'), catalytic domain"/>
    <property type="match status" value="1"/>
</dbReference>
<dbReference type="Pfam" id="PF01400">
    <property type="entry name" value="Astacin"/>
    <property type="match status" value="1"/>
</dbReference>
<feature type="binding site" evidence="11">
    <location>
        <position position="244"/>
    </location>
    <ligand>
        <name>Zn(2+)</name>
        <dbReference type="ChEBI" id="CHEBI:29105"/>
        <note>catalytic</note>
    </ligand>
</feature>
<dbReference type="SMART" id="SM00235">
    <property type="entry name" value="ZnMc"/>
    <property type="match status" value="1"/>
</dbReference>